<dbReference type="SUPFAM" id="SSF51735">
    <property type="entry name" value="NAD(P)-binding Rossmann-fold domains"/>
    <property type="match status" value="1"/>
</dbReference>
<evidence type="ECO:0000313" key="3">
    <source>
        <dbReference type="EMBL" id="RZU50966.1"/>
    </source>
</evidence>
<gene>
    <name evidence="3" type="ORF">EV385_2760</name>
</gene>
<dbReference type="CDD" id="cd05258">
    <property type="entry name" value="CDP_TE_SDR_e"/>
    <property type="match status" value="1"/>
</dbReference>
<reference evidence="3 4" key="1">
    <citation type="submission" date="2019-02" db="EMBL/GenBank/DDBJ databases">
        <title>Sequencing the genomes of 1000 actinobacteria strains.</title>
        <authorList>
            <person name="Klenk H.-P."/>
        </authorList>
    </citation>
    <scope>NUCLEOTIDE SEQUENCE [LARGE SCALE GENOMIC DNA]</scope>
    <source>
        <strain evidence="3 4">DSM 45162</strain>
    </source>
</reference>
<name>A0A4V2G725_9ACTN</name>
<organism evidence="3 4">
    <name type="scientific">Krasilnikovia cinnamomea</name>
    <dbReference type="NCBI Taxonomy" id="349313"/>
    <lineage>
        <taxon>Bacteria</taxon>
        <taxon>Bacillati</taxon>
        <taxon>Actinomycetota</taxon>
        <taxon>Actinomycetes</taxon>
        <taxon>Micromonosporales</taxon>
        <taxon>Micromonosporaceae</taxon>
        <taxon>Krasilnikovia</taxon>
    </lineage>
</organism>
<dbReference type="InterPro" id="IPR036291">
    <property type="entry name" value="NAD(P)-bd_dom_sf"/>
</dbReference>
<proteinExistence type="inferred from homology"/>
<keyword evidence="4" id="KW-1185">Reference proteome</keyword>
<protein>
    <submittedName>
        <fullName evidence="3">CDP-paratose 2-epimerase</fullName>
    </submittedName>
</protein>
<dbReference type="PANTHER" id="PTHR43000">
    <property type="entry name" value="DTDP-D-GLUCOSE 4,6-DEHYDRATASE-RELATED"/>
    <property type="match status" value="1"/>
</dbReference>
<sequence>MAVALVTGSGGLIGSEAVRHFAGLGLDVVGIDNDMRQEFFGPEASTAWNVRRLAAELGTAYTHQGIDLRDRDALAKIFAHYGRDIAVVIHTAAQPSHDWAVRDPFTDFDVNAVGTLNVLQNVREHCIDAPVIHCSTNKVYGDRPNSLPYTELETRWELEPDHPYYHGITEDMSIDQCLHSVFGASKVAADVMVQEYGRYFDMKTALFRGGTLTGPAHAATELHGFLAYVMRCNMERRTYRMFGYKGKQVRDAIHSHDVVSAFEAVFRNPRSAAVYNLGGGRHSHTSMLEAFKLAEEITGQEMITEYIAENRVGDHIWWVGSNAAFQADYPDWKQVYDVPMILREIYEANVDKWVPAQ</sequence>
<evidence type="ECO:0000256" key="1">
    <source>
        <dbReference type="ARBA" id="ARBA00007637"/>
    </source>
</evidence>
<comment type="similarity">
    <text evidence="1">Belongs to the NAD(P)-dependent epimerase/dehydratase family.</text>
</comment>
<dbReference type="AlphaFoldDB" id="A0A4V2G725"/>
<dbReference type="OrthoDB" id="9801785at2"/>
<accession>A0A4V2G725</accession>
<dbReference type="Proteomes" id="UP000292564">
    <property type="component" value="Unassembled WGS sequence"/>
</dbReference>
<dbReference type="RefSeq" id="WP_130509813.1">
    <property type="nucleotide sequence ID" value="NZ_SHKY01000001.1"/>
</dbReference>
<dbReference type="InterPro" id="IPR001509">
    <property type="entry name" value="Epimerase_deHydtase"/>
</dbReference>
<dbReference type="Pfam" id="PF01370">
    <property type="entry name" value="Epimerase"/>
    <property type="match status" value="1"/>
</dbReference>
<comment type="caution">
    <text evidence="3">The sequence shown here is derived from an EMBL/GenBank/DDBJ whole genome shotgun (WGS) entry which is preliminary data.</text>
</comment>
<evidence type="ECO:0000259" key="2">
    <source>
        <dbReference type="Pfam" id="PF01370"/>
    </source>
</evidence>
<dbReference type="EMBL" id="SHKY01000001">
    <property type="protein sequence ID" value="RZU50966.1"/>
    <property type="molecule type" value="Genomic_DNA"/>
</dbReference>
<dbReference type="Gene3D" id="3.40.50.720">
    <property type="entry name" value="NAD(P)-binding Rossmann-like Domain"/>
    <property type="match status" value="1"/>
</dbReference>
<evidence type="ECO:0000313" key="4">
    <source>
        <dbReference type="Proteomes" id="UP000292564"/>
    </source>
</evidence>
<feature type="domain" description="NAD-dependent epimerase/dehydratase" evidence="2">
    <location>
        <begin position="4"/>
        <end position="278"/>
    </location>
</feature>